<feature type="domain" description="HIT" evidence="4">
    <location>
        <begin position="32"/>
        <end position="141"/>
    </location>
</feature>
<dbReference type="OrthoDB" id="672793at2759"/>
<protein>
    <recommendedName>
        <fullName evidence="4">HIT domain-containing protein</fullName>
    </recommendedName>
</protein>
<evidence type="ECO:0000256" key="2">
    <source>
        <dbReference type="PIRSR" id="PIRSR601310-3"/>
    </source>
</evidence>
<evidence type="ECO:0000259" key="4">
    <source>
        <dbReference type="PROSITE" id="PS51084"/>
    </source>
</evidence>
<feature type="active site" description="Tele-AMP-histidine intermediate" evidence="1">
    <location>
        <position position="127"/>
    </location>
</feature>
<dbReference type="EMBL" id="BRXW01000659">
    <property type="protein sequence ID" value="GMH72737.1"/>
    <property type="molecule type" value="Genomic_DNA"/>
</dbReference>
<dbReference type="SUPFAM" id="SSF54197">
    <property type="entry name" value="HIT-like"/>
    <property type="match status" value="1"/>
</dbReference>
<dbReference type="Proteomes" id="UP001165122">
    <property type="component" value="Unassembled WGS sequence"/>
</dbReference>
<dbReference type="GO" id="GO:0003824">
    <property type="term" value="F:catalytic activity"/>
    <property type="evidence" value="ECO:0007669"/>
    <property type="project" value="InterPro"/>
</dbReference>
<dbReference type="PANTHER" id="PTHR23089">
    <property type="entry name" value="HISTIDINE TRIAD HIT PROTEIN"/>
    <property type="match status" value="1"/>
</dbReference>
<dbReference type="PROSITE" id="PS00892">
    <property type="entry name" value="HIT_1"/>
    <property type="match status" value="1"/>
</dbReference>
<name>A0A9W7EBD3_9STRA</name>
<keyword evidence="6" id="KW-1185">Reference proteome</keyword>
<dbReference type="InterPro" id="IPR011146">
    <property type="entry name" value="HIT-like"/>
</dbReference>
<sequence>MNPLQTLLMASRSEDETNMLKTAASTEGQPTIFDKILDKTIPSTTVHDDDLCYAFADINPQGPFHCLVIPKNRDGLTRLSNAREDQKEILGHLMYTAGQLGKANCPEGFRTVVNEGVQGAQSVYHIHVHVIGGRQMTWPPG</sequence>
<comment type="caution">
    <text evidence="5">The sequence shown here is derived from an EMBL/GenBank/DDBJ whole genome shotgun (WGS) entry which is preliminary data.</text>
</comment>
<evidence type="ECO:0000256" key="3">
    <source>
        <dbReference type="PROSITE-ProRule" id="PRU00464"/>
    </source>
</evidence>
<dbReference type="InterPro" id="IPR019808">
    <property type="entry name" value="Histidine_triad_CS"/>
</dbReference>
<organism evidence="5 6">
    <name type="scientific">Triparma laevis f. longispina</name>
    <dbReference type="NCBI Taxonomy" id="1714387"/>
    <lineage>
        <taxon>Eukaryota</taxon>
        <taxon>Sar</taxon>
        <taxon>Stramenopiles</taxon>
        <taxon>Ochrophyta</taxon>
        <taxon>Bolidophyceae</taxon>
        <taxon>Parmales</taxon>
        <taxon>Triparmaceae</taxon>
        <taxon>Triparma</taxon>
    </lineage>
</organism>
<gene>
    <name evidence="5" type="ORF">TrLO_g6011</name>
</gene>
<dbReference type="FunFam" id="3.30.428.10:FF:000005">
    <property type="entry name" value="Histidine triad nucleotide-binding protein 1"/>
    <property type="match status" value="1"/>
</dbReference>
<evidence type="ECO:0000256" key="1">
    <source>
        <dbReference type="PIRSR" id="PIRSR601310-1"/>
    </source>
</evidence>
<proteinExistence type="predicted"/>
<dbReference type="InterPro" id="IPR001310">
    <property type="entry name" value="Histidine_triad_HIT"/>
</dbReference>
<dbReference type="PRINTS" id="PR00332">
    <property type="entry name" value="HISTRIAD"/>
</dbReference>
<reference evidence="6" key="1">
    <citation type="journal article" date="2023" name="Commun. Biol.">
        <title>Genome analysis of Parmales, the sister group of diatoms, reveals the evolutionary specialization of diatoms from phago-mixotrophs to photoautotrophs.</title>
        <authorList>
            <person name="Ban H."/>
            <person name="Sato S."/>
            <person name="Yoshikawa S."/>
            <person name="Yamada K."/>
            <person name="Nakamura Y."/>
            <person name="Ichinomiya M."/>
            <person name="Sato N."/>
            <person name="Blanc-Mathieu R."/>
            <person name="Endo H."/>
            <person name="Kuwata A."/>
            <person name="Ogata H."/>
        </authorList>
    </citation>
    <scope>NUCLEOTIDE SEQUENCE [LARGE SCALE GENOMIC DNA]</scope>
    <source>
        <strain evidence="6">NIES 3700</strain>
    </source>
</reference>
<dbReference type="AlphaFoldDB" id="A0A9W7EBD3"/>
<accession>A0A9W7EBD3</accession>
<dbReference type="PROSITE" id="PS51084">
    <property type="entry name" value="HIT_2"/>
    <property type="match status" value="1"/>
</dbReference>
<dbReference type="InterPro" id="IPR036265">
    <property type="entry name" value="HIT-like_sf"/>
</dbReference>
<evidence type="ECO:0000313" key="6">
    <source>
        <dbReference type="Proteomes" id="UP001165122"/>
    </source>
</evidence>
<dbReference type="Pfam" id="PF01230">
    <property type="entry name" value="HIT"/>
    <property type="match status" value="1"/>
</dbReference>
<evidence type="ECO:0000313" key="5">
    <source>
        <dbReference type="EMBL" id="GMH72737.1"/>
    </source>
</evidence>
<dbReference type="Gene3D" id="3.30.428.10">
    <property type="entry name" value="HIT-like"/>
    <property type="match status" value="1"/>
</dbReference>
<feature type="short sequence motif" description="Histidine triad motif" evidence="2 3">
    <location>
        <begin position="125"/>
        <end position="129"/>
    </location>
</feature>